<dbReference type="Gene3D" id="3.90.550.10">
    <property type="entry name" value="Spore Coat Polysaccharide Biosynthesis Protein SpsA, Chain A"/>
    <property type="match status" value="1"/>
</dbReference>
<dbReference type="InterPro" id="IPR004988">
    <property type="entry name" value="DUF273"/>
</dbReference>
<proteinExistence type="predicted"/>
<reference evidence="1 2" key="1">
    <citation type="submission" date="2024-02" db="EMBL/GenBank/DDBJ databases">
        <authorList>
            <person name="Chen Y."/>
            <person name="Shah S."/>
            <person name="Dougan E. K."/>
            <person name="Thang M."/>
            <person name="Chan C."/>
        </authorList>
    </citation>
    <scope>NUCLEOTIDE SEQUENCE [LARGE SCALE GENOMIC DNA]</scope>
</reference>
<name>A0ABP0R6G9_9DINO</name>
<evidence type="ECO:0008006" key="3">
    <source>
        <dbReference type="Google" id="ProtNLM"/>
    </source>
</evidence>
<organism evidence="1 2">
    <name type="scientific">Durusdinium trenchii</name>
    <dbReference type="NCBI Taxonomy" id="1381693"/>
    <lineage>
        <taxon>Eukaryota</taxon>
        <taxon>Sar</taxon>
        <taxon>Alveolata</taxon>
        <taxon>Dinophyceae</taxon>
        <taxon>Suessiales</taxon>
        <taxon>Symbiodiniaceae</taxon>
        <taxon>Durusdinium</taxon>
    </lineage>
</organism>
<dbReference type="InterPro" id="IPR029044">
    <property type="entry name" value="Nucleotide-diphossugar_trans"/>
</dbReference>
<accession>A0ABP0R6G9</accession>
<keyword evidence="2" id="KW-1185">Reference proteome</keyword>
<dbReference type="Proteomes" id="UP001642484">
    <property type="component" value="Unassembled WGS sequence"/>
</dbReference>
<dbReference type="PANTHER" id="PTHR31562">
    <property type="entry name" value="PROTEIN CBG18972"/>
    <property type="match status" value="1"/>
</dbReference>
<dbReference type="Pfam" id="PF03314">
    <property type="entry name" value="DUF273"/>
    <property type="match status" value="1"/>
</dbReference>
<dbReference type="EMBL" id="CAXAMN010025406">
    <property type="protein sequence ID" value="CAK9094956.1"/>
    <property type="molecule type" value="Genomic_DNA"/>
</dbReference>
<gene>
    <name evidence="1" type="ORF">CCMP2556_LOCUS45259</name>
</gene>
<evidence type="ECO:0000313" key="2">
    <source>
        <dbReference type="Proteomes" id="UP001642484"/>
    </source>
</evidence>
<comment type="caution">
    <text evidence="1">The sequence shown here is derived from an EMBL/GenBank/DDBJ whole genome shotgun (WGS) entry which is preliminary data.</text>
</comment>
<protein>
    <recommendedName>
        <fullName evidence="3">Nucleotide-diphospho-sugar transferase domain-containing protein</fullName>
    </recommendedName>
</protein>
<dbReference type="PANTHER" id="PTHR31562:SF4">
    <property type="entry name" value="DUF268 DOMAIN-CONTAINING PROTEIN-RELATED"/>
    <property type="match status" value="1"/>
</dbReference>
<evidence type="ECO:0000313" key="1">
    <source>
        <dbReference type="EMBL" id="CAK9094956.1"/>
    </source>
</evidence>
<sequence length="392" mass="45017">MPFAPSSFLFQMCLLARRPRVSAMKFLALLILHLGVLISASKLRTQSNVGIVVVGDPSFQRRFDAQIRSLRCYANRHGYEMHLLTASEYAECKRFKDFFFRKHCTVSKFLETQAPSFTAAVFDGDVVVAAPMRGLDKWINHGADIQLYNRCLFHEIMAGNYMVRNTPFARDFLMRWAKYYDQRPSGFSSADNGAIQLVVMETIQVEGYNTCYSMYRNLTDKVTNLNSYWDYVHCTKEAIGPARAWTLPKGRLTMWPRLEFYVADGVFLNRWASSEIGPIMHHGVKDPQDVVSFYYKDLDQCEINETSVLRSAKELGETALHLAQSYPEYFPAGRGCKQCAETCMESFSCEPLQDSEEPRPRQVVDFRASSFTIVDSAESRRHSWGWSRWSTV</sequence>